<keyword evidence="2" id="KW-1185">Reference proteome</keyword>
<organism evidence="1 2">
    <name type="scientific">Ambrosiozyma monospora</name>
    <name type="common">Yeast</name>
    <name type="synonym">Endomycopsis monosporus</name>
    <dbReference type="NCBI Taxonomy" id="43982"/>
    <lineage>
        <taxon>Eukaryota</taxon>
        <taxon>Fungi</taxon>
        <taxon>Dikarya</taxon>
        <taxon>Ascomycota</taxon>
        <taxon>Saccharomycotina</taxon>
        <taxon>Pichiomycetes</taxon>
        <taxon>Pichiales</taxon>
        <taxon>Pichiaceae</taxon>
        <taxon>Ambrosiozyma</taxon>
    </lineage>
</organism>
<protein>
    <submittedName>
        <fullName evidence="1">Unnamed protein product</fullName>
    </submittedName>
</protein>
<dbReference type="Proteomes" id="UP001165064">
    <property type="component" value="Unassembled WGS sequence"/>
</dbReference>
<reference evidence="1" key="1">
    <citation type="submission" date="2023-04" db="EMBL/GenBank/DDBJ databases">
        <title>Ambrosiozyma monospora NBRC 10751.</title>
        <authorList>
            <person name="Ichikawa N."/>
            <person name="Sato H."/>
            <person name="Tonouchi N."/>
        </authorList>
    </citation>
    <scope>NUCLEOTIDE SEQUENCE</scope>
    <source>
        <strain evidence="1">NBRC 10751</strain>
    </source>
</reference>
<evidence type="ECO:0000313" key="1">
    <source>
        <dbReference type="EMBL" id="GME81355.1"/>
    </source>
</evidence>
<dbReference type="EMBL" id="BSXS01003469">
    <property type="protein sequence ID" value="GME81355.1"/>
    <property type="molecule type" value="Genomic_DNA"/>
</dbReference>
<name>A0ACB5T4W2_AMBMO</name>
<sequence>MMKDNTRHYILKKPSSSDSILTNRTGSMKRSDSDHANLGSSGLNSFSFSRSRLQQQQQLQFSQQYNVAVADEPRPSEYSSLLPEGKPSLLLEDNEPAILPPTPTRSFKSASKKGSMSSIGSNKSKSIRHASNSSPKPSLSLSMGDEDDDELDRSAIPPPLPLAYPPPPLNLSTDLDPPTPTSSHGRPMSMTPTSSRTATPIIPSIPLTPTTPAPPKTPAPFSSPRPLPQQLDYGNQFQLQQQQQNQLQRQPSQGKKSNRVSIGPPPRRSAARPTPPLTSSTPPRSAFRPSPTSTTPPVPSLSAQHRLENLERAQYQQQQYQQQQQQEQQQQDNHRSHKHFGIKSKHRHQNDTSSANGVNRSTDNLSLQQSSESYSTESLHFTQHQTNSSSSNNHSTSNLSLQPALTTSGSSQPNANSNTAASKAYNEPFTYSRATESDSRRKKYSTQPNGKIAIIIYTLYGHVAHLAEQIKIGIDSQGLQADIYQVRETTSEMVMRVMDAPEKPNYPLATLDTLVDYSGYMFGIPTRFGDFPSQMKQFLDSSGDLWRHSVLHHRPFGMFVSTGIGGGMEMTCVNSLSSFIHHGMIFVPLGVRPVFEDLVEIDEVHGGSPWCSGTIAALDGSRLPSKLELRIARCQGEDFARAAKRMI</sequence>
<proteinExistence type="predicted"/>
<gene>
    <name evidence="1" type="ORF">Amon02_000488600</name>
</gene>
<accession>A0ACB5T4W2</accession>
<evidence type="ECO:0000313" key="2">
    <source>
        <dbReference type="Proteomes" id="UP001165064"/>
    </source>
</evidence>
<comment type="caution">
    <text evidence="1">The sequence shown here is derived from an EMBL/GenBank/DDBJ whole genome shotgun (WGS) entry which is preliminary data.</text>
</comment>